<sequence length="280" mass="29802">MNDENPPELPQAESMQSSQSAQPDADRALSALLALNIVLSDVVVIWRVCVLWPGSRCVRLVSVLLLVATAGMLCWGAYLNDDFEDAFSAGAIVSSWLTNVWTTALVAARAWKHREDIGFHLHTVRPASRVSAVLSLLVWSGMLYTLLWTLLMEDALAGLGLGAGPAPAITRFRTAICALKASVLVDLVGMYPAMVAAAVNLSGRFVHRTFCVDDMPSLLPDSRMAPQPVQLSSMRSAAAQSVGVQAQTAQSIDVCEGKAAEDAMQKEKGAAVKNGDPPSG</sequence>
<evidence type="ECO:0000256" key="2">
    <source>
        <dbReference type="SAM" id="Phobius"/>
    </source>
</evidence>
<name>A0A9P3G2S9_9APHY</name>
<dbReference type="OrthoDB" id="3214103at2759"/>
<dbReference type="AlphaFoldDB" id="A0A9P3G2S9"/>
<feature type="region of interest" description="Disordered" evidence="1">
    <location>
        <begin position="1"/>
        <end position="20"/>
    </location>
</feature>
<gene>
    <name evidence="3" type="ORF">PsYK624_033010</name>
</gene>
<keyword evidence="2" id="KW-1133">Transmembrane helix</keyword>
<dbReference type="EMBL" id="BPQB01000006">
    <property type="protein sequence ID" value="GJE87218.1"/>
    <property type="molecule type" value="Genomic_DNA"/>
</dbReference>
<dbReference type="Proteomes" id="UP000703269">
    <property type="component" value="Unassembled WGS sequence"/>
</dbReference>
<proteinExistence type="predicted"/>
<feature type="transmembrane region" description="Helical" evidence="2">
    <location>
        <begin position="90"/>
        <end position="111"/>
    </location>
</feature>
<feature type="compositionally biased region" description="Low complexity" evidence="1">
    <location>
        <begin position="11"/>
        <end position="20"/>
    </location>
</feature>
<comment type="caution">
    <text evidence="3">The sequence shown here is derived from an EMBL/GenBank/DDBJ whole genome shotgun (WGS) entry which is preliminary data.</text>
</comment>
<feature type="transmembrane region" description="Helical" evidence="2">
    <location>
        <begin position="132"/>
        <end position="152"/>
    </location>
</feature>
<protein>
    <submittedName>
        <fullName evidence="3">Uncharacterized protein</fullName>
    </submittedName>
</protein>
<keyword evidence="2" id="KW-0472">Membrane</keyword>
<keyword evidence="2" id="KW-0812">Transmembrane</keyword>
<accession>A0A9P3G2S9</accession>
<reference evidence="3 4" key="1">
    <citation type="submission" date="2021-08" db="EMBL/GenBank/DDBJ databases">
        <title>Draft Genome Sequence of Phanerochaete sordida strain YK-624.</title>
        <authorList>
            <person name="Mori T."/>
            <person name="Dohra H."/>
            <person name="Suzuki T."/>
            <person name="Kawagishi H."/>
            <person name="Hirai H."/>
        </authorList>
    </citation>
    <scope>NUCLEOTIDE SEQUENCE [LARGE SCALE GENOMIC DNA]</scope>
    <source>
        <strain evidence="3 4">YK-624</strain>
    </source>
</reference>
<evidence type="ECO:0000313" key="3">
    <source>
        <dbReference type="EMBL" id="GJE87218.1"/>
    </source>
</evidence>
<feature type="transmembrane region" description="Helical" evidence="2">
    <location>
        <begin position="57"/>
        <end position="78"/>
    </location>
</feature>
<keyword evidence="4" id="KW-1185">Reference proteome</keyword>
<evidence type="ECO:0000313" key="4">
    <source>
        <dbReference type="Proteomes" id="UP000703269"/>
    </source>
</evidence>
<evidence type="ECO:0000256" key="1">
    <source>
        <dbReference type="SAM" id="MobiDB-lite"/>
    </source>
</evidence>
<organism evidence="3 4">
    <name type="scientific">Phanerochaete sordida</name>
    <dbReference type="NCBI Taxonomy" id="48140"/>
    <lineage>
        <taxon>Eukaryota</taxon>
        <taxon>Fungi</taxon>
        <taxon>Dikarya</taxon>
        <taxon>Basidiomycota</taxon>
        <taxon>Agaricomycotina</taxon>
        <taxon>Agaricomycetes</taxon>
        <taxon>Polyporales</taxon>
        <taxon>Phanerochaetaceae</taxon>
        <taxon>Phanerochaete</taxon>
    </lineage>
</organism>
<feature type="transmembrane region" description="Helical" evidence="2">
    <location>
        <begin position="28"/>
        <end position="50"/>
    </location>
</feature>